<dbReference type="OrthoDB" id="4190732at2"/>
<dbReference type="InterPro" id="IPR013149">
    <property type="entry name" value="ADH-like_C"/>
</dbReference>
<dbReference type="PANTHER" id="PTHR43677:SF4">
    <property type="entry name" value="QUINONE OXIDOREDUCTASE-LIKE PROTEIN 2"/>
    <property type="match status" value="1"/>
</dbReference>
<dbReference type="InterPro" id="IPR051397">
    <property type="entry name" value="Zn-ADH-like_protein"/>
</dbReference>
<dbReference type="GO" id="GO:0004022">
    <property type="term" value="F:alcohol dehydrogenase (NAD+) activity"/>
    <property type="evidence" value="ECO:0007669"/>
    <property type="project" value="UniProtKB-EC"/>
</dbReference>
<dbReference type="RefSeq" id="WP_139839872.1">
    <property type="nucleotide sequence ID" value="NZ_FWFR01000009.1"/>
</dbReference>
<proteinExistence type="predicted"/>
<dbReference type="Pfam" id="PF08240">
    <property type="entry name" value="ADH_N"/>
    <property type="match status" value="1"/>
</dbReference>
<dbReference type="AlphaFoldDB" id="A0A1Y5U0D9"/>
<dbReference type="InterPro" id="IPR013154">
    <property type="entry name" value="ADH-like_N"/>
</dbReference>
<dbReference type="Pfam" id="PF00107">
    <property type="entry name" value="ADH_zinc_N"/>
    <property type="match status" value="1"/>
</dbReference>
<dbReference type="InterPro" id="IPR011032">
    <property type="entry name" value="GroES-like_sf"/>
</dbReference>
<keyword evidence="3" id="KW-1185">Reference proteome</keyword>
<dbReference type="InterPro" id="IPR020843">
    <property type="entry name" value="ER"/>
</dbReference>
<gene>
    <name evidence="2" type="ORF">OCH7691_04512</name>
</gene>
<reference evidence="2 3" key="1">
    <citation type="submission" date="2017-03" db="EMBL/GenBank/DDBJ databases">
        <authorList>
            <person name="Afonso C.L."/>
            <person name="Miller P.J."/>
            <person name="Scott M.A."/>
            <person name="Spackman E."/>
            <person name="Goraichik I."/>
            <person name="Dimitrov K.M."/>
            <person name="Suarez D.L."/>
            <person name="Swayne D.E."/>
        </authorList>
    </citation>
    <scope>NUCLEOTIDE SEQUENCE [LARGE SCALE GENOMIC DNA]</scope>
    <source>
        <strain evidence="2 3">CECT 7691</strain>
    </source>
</reference>
<organism evidence="2 3">
    <name type="scientific">Oceanibacterium hippocampi</name>
    <dbReference type="NCBI Taxonomy" id="745714"/>
    <lineage>
        <taxon>Bacteria</taxon>
        <taxon>Pseudomonadati</taxon>
        <taxon>Pseudomonadota</taxon>
        <taxon>Alphaproteobacteria</taxon>
        <taxon>Sneathiellales</taxon>
        <taxon>Sneathiellaceae</taxon>
        <taxon>Oceanibacterium</taxon>
    </lineage>
</organism>
<name>A0A1Y5U0D9_9PROT</name>
<dbReference type="SMART" id="SM00829">
    <property type="entry name" value="PKS_ER"/>
    <property type="match status" value="1"/>
</dbReference>
<dbReference type="EC" id="1.1.1.1" evidence="2"/>
<dbReference type="InterPro" id="IPR036291">
    <property type="entry name" value="NAD(P)-bd_dom_sf"/>
</dbReference>
<dbReference type="EMBL" id="FWFR01000009">
    <property type="protein sequence ID" value="SLN77705.1"/>
    <property type="molecule type" value="Genomic_DNA"/>
</dbReference>
<dbReference type="Gene3D" id="3.40.50.720">
    <property type="entry name" value="NAD(P)-binding Rossmann-like Domain"/>
    <property type="match status" value="1"/>
</dbReference>
<dbReference type="SUPFAM" id="SSF50129">
    <property type="entry name" value="GroES-like"/>
    <property type="match status" value="1"/>
</dbReference>
<evidence type="ECO:0000259" key="1">
    <source>
        <dbReference type="SMART" id="SM00829"/>
    </source>
</evidence>
<evidence type="ECO:0000313" key="3">
    <source>
        <dbReference type="Proteomes" id="UP000193200"/>
    </source>
</evidence>
<dbReference type="SUPFAM" id="SSF51735">
    <property type="entry name" value="NAD(P)-binding Rossmann-fold domains"/>
    <property type="match status" value="1"/>
</dbReference>
<dbReference type="InParanoid" id="A0A1Y5U0D9"/>
<dbReference type="Proteomes" id="UP000193200">
    <property type="component" value="Unassembled WGS sequence"/>
</dbReference>
<protein>
    <submittedName>
        <fullName evidence="2">Alcohol dehydrogenase</fullName>
        <ecNumber evidence="2">1.1.1.1</ecNumber>
    </submittedName>
</protein>
<dbReference type="Gene3D" id="3.90.180.10">
    <property type="entry name" value="Medium-chain alcohol dehydrogenases, catalytic domain"/>
    <property type="match status" value="1"/>
</dbReference>
<sequence length="322" mass="33316">MRAWICEKWGGPRDLVLGDLPKPACPPGSILVRAEAWGVNFADLVLIAGQYQARPAFPFSPGMEVAGIVEEVGTDVRHAAPGDRVAAYVEYGGYAEFVAVPAANAALLPASVPWPDAAAFPVSYGTAALALERGQVSPGETVLVGGAGGAVGSALTELSHRIGAHVIACAGSPEKAAIARDRGADHVVSSRSADLLRTVRDLAPKGIDVAFDPVGGAFFQVAFRALRYAGRLVTLGFASGALPTCPVNHVLVRHIAVLGSSFGLTCHENPGRIAALWPPLVDQFAAGRIRPPVAGVSGFDSLPEALRRLADREVGGKLVLSA</sequence>
<dbReference type="CDD" id="cd08241">
    <property type="entry name" value="QOR1"/>
    <property type="match status" value="1"/>
</dbReference>
<evidence type="ECO:0000313" key="2">
    <source>
        <dbReference type="EMBL" id="SLN77705.1"/>
    </source>
</evidence>
<keyword evidence="2" id="KW-0560">Oxidoreductase</keyword>
<dbReference type="PANTHER" id="PTHR43677">
    <property type="entry name" value="SHORT-CHAIN DEHYDROGENASE/REDUCTASE"/>
    <property type="match status" value="1"/>
</dbReference>
<accession>A0A1Y5U0D9</accession>
<feature type="domain" description="Enoyl reductase (ER)" evidence="1">
    <location>
        <begin position="10"/>
        <end position="320"/>
    </location>
</feature>